<dbReference type="GeneID" id="94430841"/>
<reference evidence="1 2" key="1">
    <citation type="journal article" date="2017" name="Int. J. Parasitol.">
        <title>The genome of the protozoan parasite Cystoisospora suis and a reverse vaccinology approach to identify vaccine candidates.</title>
        <authorList>
            <person name="Palmieri N."/>
            <person name="Shrestha A."/>
            <person name="Ruttkowski B."/>
            <person name="Beck T."/>
            <person name="Vogl C."/>
            <person name="Tomley F."/>
            <person name="Blake D.P."/>
            <person name="Joachim A."/>
        </authorList>
    </citation>
    <scope>NUCLEOTIDE SEQUENCE [LARGE SCALE GENOMIC DNA]</scope>
    <source>
        <strain evidence="1 2">Wien I</strain>
    </source>
</reference>
<dbReference type="VEuPathDB" id="ToxoDB:CSUI_007485"/>
<sequence>MYCLVYSTFSSSFGPFCRFWSSMCVTVWMEIKMISFALYSEKREREMLSSIEE</sequence>
<dbReference type="Proteomes" id="UP000221165">
    <property type="component" value="Unassembled WGS sequence"/>
</dbReference>
<evidence type="ECO:0000313" key="1">
    <source>
        <dbReference type="EMBL" id="PHJ18690.1"/>
    </source>
</evidence>
<evidence type="ECO:0000313" key="2">
    <source>
        <dbReference type="Proteomes" id="UP000221165"/>
    </source>
</evidence>
<name>A0A2C6KDV6_9APIC</name>
<dbReference type="RefSeq" id="XP_067920396.1">
    <property type="nucleotide sequence ID" value="XM_068067630.1"/>
</dbReference>
<organism evidence="1 2">
    <name type="scientific">Cystoisospora suis</name>
    <dbReference type="NCBI Taxonomy" id="483139"/>
    <lineage>
        <taxon>Eukaryota</taxon>
        <taxon>Sar</taxon>
        <taxon>Alveolata</taxon>
        <taxon>Apicomplexa</taxon>
        <taxon>Conoidasida</taxon>
        <taxon>Coccidia</taxon>
        <taxon>Eucoccidiorida</taxon>
        <taxon>Eimeriorina</taxon>
        <taxon>Sarcocystidae</taxon>
        <taxon>Cystoisospora</taxon>
    </lineage>
</organism>
<dbReference type="AlphaFoldDB" id="A0A2C6KDV6"/>
<proteinExistence type="predicted"/>
<gene>
    <name evidence="1" type="ORF">CSUI_007485</name>
</gene>
<protein>
    <submittedName>
        <fullName evidence="1">Uncharacterized protein</fullName>
    </submittedName>
</protein>
<dbReference type="EMBL" id="MIGC01003948">
    <property type="protein sequence ID" value="PHJ18690.1"/>
    <property type="molecule type" value="Genomic_DNA"/>
</dbReference>
<accession>A0A2C6KDV6</accession>
<keyword evidence="2" id="KW-1185">Reference proteome</keyword>
<comment type="caution">
    <text evidence="1">The sequence shown here is derived from an EMBL/GenBank/DDBJ whole genome shotgun (WGS) entry which is preliminary data.</text>
</comment>